<evidence type="ECO:0000256" key="2">
    <source>
        <dbReference type="SAM" id="Phobius"/>
    </source>
</evidence>
<keyword evidence="2" id="KW-0472">Membrane</keyword>
<feature type="region of interest" description="Disordered" evidence="1">
    <location>
        <begin position="181"/>
        <end position="228"/>
    </location>
</feature>
<proteinExistence type="predicted"/>
<gene>
    <name evidence="4" type="ORF">I553_9455</name>
</gene>
<dbReference type="AlphaFoldDB" id="X8DY72"/>
<evidence type="ECO:0000256" key="1">
    <source>
        <dbReference type="SAM" id="MobiDB-lite"/>
    </source>
</evidence>
<accession>X8DY72</accession>
<keyword evidence="2" id="KW-0812">Transmembrane</keyword>
<evidence type="ECO:0000259" key="3">
    <source>
        <dbReference type="Pfam" id="PF22085"/>
    </source>
</evidence>
<name>X8DY72_MYCXE</name>
<organism evidence="4">
    <name type="scientific">Mycobacterium xenopi 4042</name>
    <dbReference type="NCBI Taxonomy" id="1299334"/>
    <lineage>
        <taxon>Bacteria</taxon>
        <taxon>Bacillati</taxon>
        <taxon>Actinomycetota</taxon>
        <taxon>Actinomycetes</taxon>
        <taxon>Mycobacteriales</taxon>
        <taxon>Mycobacteriaceae</taxon>
        <taxon>Mycobacterium</taxon>
    </lineage>
</organism>
<dbReference type="PATRIC" id="fig|1299334.3.peg.969"/>
<feature type="transmembrane region" description="Helical" evidence="2">
    <location>
        <begin position="20"/>
        <end position="45"/>
    </location>
</feature>
<evidence type="ECO:0000313" key="4">
    <source>
        <dbReference type="EMBL" id="EUA73299.1"/>
    </source>
</evidence>
<dbReference type="EMBL" id="JAOB01000011">
    <property type="protein sequence ID" value="EUA73299.1"/>
    <property type="molecule type" value="Genomic_DNA"/>
</dbReference>
<keyword evidence="2" id="KW-1133">Transmembrane helix</keyword>
<feature type="compositionally biased region" description="Polar residues" evidence="1">
    <location>
        <begin position="206"/>
        <end position="228"/>
    </location>
</feature>
<dbReference type="Pfam" id="PF22085">
    <property type="entry name" value="NorB_cytochrome_c-like"/>
    <property type="match status" value="1"/>
</dbReference>
<protein>
    <recommendedName>
        <fullName evidence="3">Nitric oxide reductase subunit B cytochrome c-like domain-containing protein</fullName>
    </recommendedName>
</protein>
<reference evidence="4" key="1">
    <citation type="submission" date="2014-01" db="EMBL/GenBank/DDBJ databases">
        <authorList>
            <person name="Brown-Elliot B."/>
            <person name="Wallace R."/>
            <person name="Lenaerts A."/>
            <person name="Ordway D."/>
            <person name="DeGroote M.A."/>
            <person name="Parker T."/>
            <person name="Sizemore C."/>
            <person name="Tallon L.J."/>
            <person name="Sadzewicz L.K."/>
            <person name="Sengamalay N."/>
            <person name="Fraser C.M."/>
            <person name="Hine E."/>
            <person name="Shefchek K.A."/>
            <person name="Das S.P."/>
            <person name="Tettelin H."/>
        </authorList>
    </citation>
    <scope>NUCLEOTIDE SEQUENCE [LARGE SCALE GENOMIC DNA]</scope>
    <source>
        <strain evidence="4">4042</strain>
    </source>
</reference>
<feature type="domain" description="Nitric oxide reductase subunit B cytochrome c-like" evidence="3">
    <location>
        <begin position="55"/>
        <end position="175"/>
    </location>
</feature>
<feature type="compositionally biased region" description="Basic residues" evidence="1">
    <location>
        <begin position="193"/>
        <end position="204"/>
    </location>
</feature>
<dbReference type="InterPro" id="IPR054309">
    <property type="entry name" value="NorB_cytochrome_c-like"/>
</dbReference>
<sequence length="228" mass="25375">MAIEPAQRRKRFDQATSERLIGKGWVQGVALVLIFGFLVLGILAYRAYTASMPLPDKVVSESGRLLFTGNDITRGQELYQARGLMEYGSVLGHGAYLGPDRTAEYLRMATDDVADQFRGQGVTDPRDRVVTEFRTNRYNPATKTLVFTDRQARAFDDIQLHYATYFGKTPPNTGCCHTRLPTKPKSTNSQRFSRGRPGLRRRSGRATITVTPTTGRPKSASTTAQPPK</sequence>
<comment type="caution">
    <text evidence="4">The sequence shown here is derived from an EMBL/GenBank/DDBJ whole genome shotgun (WGS) entry which is preliminary data.</text>
</comment>